<dbReference type="Pfam" id="PF00857">
    <property type="entry name" value="Isochorismatase"/>
    <property type="match status" value="1"/>
</dbReference>
<feature type="domain" description="Isochorismatase-like" evidence="1">
    <location>
        <begin position="6"/>
        <end position="151"/>
    </location>
</feature>
<dbReference type="PANTHER" id="PTHR14119">
    <property type="entry name" value="HYDROLASE"/>
    <property type="match status" value="1"/>
</dbReference>
<proteinExistence type="predicted"/>
<dbReference type="Proteomes" id="UP000603912">
    <property type="component" value="Unassembled WGS sequence"/>
</dbReference>
<dbReference type="InterPro" id="IPR050993">
    <property type="entry name" value="Isochorismatase_domain"/>
</dbReference>
<dbReference type="Gene3D" id="3.40.50.850">
    <property type="entry name" value="Isochorismatase-like"/>
    <property type="match status" value="1"/>
</dbReference>
<organism evidence="2 3">
    <name type="scientific">Alsobacter metallidurans</name>
    <dbReference type="NCBI Taxonomy" id="340221"/>
    <lineage>
        <taxon>Bacteria</taxon>
        <taxon>Pseudomonadati</taxon>
        <taxon>Pseudomonadota</taxon>
        <taxon>Alphaproteobacteria</taxon>
        <taxon>Hyphomicrobiales</taxon>
        <taxon>Alsobacteraceae</taxon>
        <taxon>Alsobacter</taxon>
    </lineage>
</organism>
<dbReference type="PANTHER" id="PTHR14119:SF3">
    <property type="entry name" value="ISOCHORISMATASE DOMAIN-CONTAINING PROTEIN 2"/>
    <property type="match status" value="1"/>
</dbReference>
<dbReference type="AlphaFoldDB" id="A0A917I7B9"/>
<keyword evidence="3" id="KW-1185">Reference proteome</keyword>
<protein>
    <submittedName>
        <fullName evidence="2">Isochorismatase</fullName>
    </submittedName>
</protein>
<evidence type="ECO:0000313" key="2">
    <source>
        <dbReference type="EMBL" id="GGH17688.1"/>
    </source>
</evidence>
<sequence>MAAARSVLLVIDFQGRLMPSIHDGAPAMANARRLIDAAGILGVPVVYTEQNPEGLGGTAPELLTDGAAVFRKMTFDAMREPGFLNLLPAEREVVVVGCEAHVCVMQTALGLIEAGRRVWLVRDAIGSRRAESKDVAVARLRAAGATVVTAEMVAFEWLGDARHPGFRDVLRLVK</sequence>
<reference evidence="2" key="1">
    <citation type="journal article" date="2014" name="Int. J. Syst. Evol. Microbiol.">
        <title>Complete genome sequence of Corynebacterium casei LMG S-19264T (=DSM 44701T), isolated from a smear-ripened cheese.</title>
        <authorList>
            <consortium name="US DOE Joint Genome Institute (JGI-PGF)"/>
            <person name="Walter F."/>
            <person name="Albersmeier A."/>
            <person name="Kalinowski J."/>
            <person name="Ruckert C."/>
        </authorList>
    </citation>
    <scope>NUCLEOTIDE SEQUENCE</scope>
    <source>
        <strain evidence="2">CGMCC 1.12214</strain>
    </source>
</reference>
<gene>
    <name evidence="2" type="ORF">GCM10007036_19310</name>
</gene>
<reference evidence="2" key="2">
    <citation type="submission" date="2020-09" db="EMBL/GenBank/DDBJ databases">
        <authorList>
            <person name="Sun Q."/>
            <person name="Zhou Y."/>
        </authorList>
    </citation>
    <scope>NUCLEOTIDE SEQUENCE</scope>
    <source>
        <strain evidence="2">CGMCC 1.12214</strain>
    </source>
</reference>
<dbReference type="InterPro" id="IPR036380">
    <property type="entry name" value="Isochorismatase-like_sf"/>
</dbReference>
<evidence type="ECO:0000259" key="1">
    <source>
        <dbReference type="Pfam" id="PF00857"/>
    </source>
</evidence>
<accession>A0A917I7B9</accession>
<comment type="caution">
    <text evidence="2">The sequence shown here is derived from an EMBL/GenBank/DDBJ whole genome shotgun (WGS) entry which is preliminary data.</text>
</comment>
<dbReference type="SUPFAM" id="SSF52499">
    <property type="entry name" value="Isochorismatase-like hydrolases"/>
    <property type="match status" value="1"/>
</dbReference>
<dbReference type="InterPro" id="IPR000868">
    <property type="entry name" value="Isochorismatase-like_dom"/>
</dbReference>
<evidence type="ECO:0000313" key="3">
    <source>
        <dbReference type="Proteomes" id="UP000603912"/>
    </source>
</evidence>
<name>A0A917I7B9_9HYPH</name>
<dbReference type="EMBL" id="BMES01000001">
    <property type="protein sequence ID" value="GGH17688.1"/>
    <property type="molecule type" value="Genomic_DNA"/>
</dbReference>